<evidence type="ECO:0000256" key="1">
    <source>
        <dbReference type="SAM" id="MobiDB-lite"/>
    </source>
</evidence>
<protein>
    <submittedName>
        <fullName evidence="2">Uncharacterized protein</fullName>
    </submittedName>
</protein>
<gene>
    <name evidence="2" type="ORF">A2Z67_02665</name>
</gene>
<evidence type="ECO:0000313" key="3">
    <source>
        <dbReference type="Proteomes" id="UP000176939"/>
    </source>
</evidence>
<evidence type="ECO:0000313" key="2">
    <source>
        <dbReference type="EMBL" id="OGM08888.1"/>
    </source>
</evidence>
<comment type="caution">
    <text evidence="2">The sequence shown here is derived from an EMBL/GenBank/DDBJ whole genome shotgun (WGS) entry which is preliminary data.</text>
</comment>
<dbReference type="Proteomes" id="UP000176939">
    <property type="component" value="Unassembled WGS sequence"/>
</dbReference>
<dbReference type="EMBL" id="MGFQ01000035">
    <property type="protein sequence ID" value="OGM08888.1"/>
    <property type="molecule type" value="Genomic_DNA"/>
</dbReference>
<accession>A0A1F7X3D9</accession>
<feature type="region of interest" description="Disordered" evidence="1">
    <location>
        <begin position="107"/>
        <end position="137"/>
    </location>
</feature>
<organism evidence="2 3">
    <name type="scientific">Candidatus Woesebacteria bacterium RBG_13_36_22</name>
    <dbReference type="NCBI Taxonomy" id="1802478"/>
    <lineage>
        <taxon>Bacteria</taxon>
        <taxon>Candidatus Woeseibacteriota</taxon>
    </lineage>
</organism>
<dbReference type="AlphaFoldDB" id="A0A1F7X3D9"/>
<proteinExistence type="predicted"/>
<name>A0A1F7X3D9_9BACT</name>
<sequence length="137" mass="14851">MAQYLTFQELTVVDDQVFYPGYQTEDFTVVGSGSAKTYTVTIDGVSYIGITIDQAFVTDRLLDAETTAGIEGEGGYLGRHTLNPDGGDYYKAIKNVLGIDMKVNHSAQYSGTDPGRHGGERNPGITKYADNNANPEE</sequence>
<reference evidence="2 3" key="1">
    <citation type="journal article" date="2016" name="Nat. Commun.">
        <title>Thousands of microbial genomes shed light on interconnected biogeochemical processes in an aquifer system.</title>
        <authorList>
            <person name="Anantharaman K."/>
            <person name="Brown C.T."/>
            <person name="Hug L.A."/>
            <person name="Sharon I."/>
            <person name="Castelle C.J."/>
            <person name="Probst A.J."/>
            <person name="Thomas B.C."/>
            <person name="Singh A."/>
            <person name="Wilkins M.J."/>
            <person name="Karaoz U."/>
            <person name="Brodie E.L."/>
            <person name="Williams K.H."/>
            <person name="Hubbard S.S."/>
            <person name="Banfield J.F."/>
        </authorList>
    </citation>
    <scope>NUCLEOTIDE SEQUENCE [LARGE SCALE GENOMIC DNA]</scope>
</reference>